<sequence>MKARSAVFILVTTIALGGIVSAKAGTPIPLDKRAAVMSLPGMCSTQPANRWDGGLVTGNGVMGATVLGQPYQERIVFNHERLSDRSWMSVHCRP</sequence>
<organism evidence="2 3">
    <name type="scientific">Rubripirellula tenax</name>
    <dbReference type="NCBI Taxonomy" id="2528015"/>
    <lineage>
        <taxon>Bacteria</taxon>
        <taxon>Pseudomonadati</taxon>
        <taxon>Planctomycetota</taxon>
        <taxon>Planctomycetia</taxon>
        <taxon>Pirellulales</taxon>
        <taxon>Pirellulaceae</taxon>
        <taxon>Rubripirellula</taxon>
    </lineage>
</organism>
<name>A0A5C6F9W2_9BACT</name>
<feature type="domain" description="Glycosyl hydrolase family 95 N-terminal" evidence="1">
    <location>
        <begin position="44"/>
        <end position="82"/>
    </location>
</feature>
<keyword evidence="3" id="KW-1185">Reference proteome</keyword>
<dbReference type="RefSeq" id="WP_146455500.1">
    <property type="nucleotide sequence ID" value="NZ_SJPW01000002.1"/>
</dbReference>
<evidence type="ECO:0000313" key="2">
    <source>
        <dbReference type="EMBL" id="TWU58533.1"/>
    </source>
</evidence>
<comment type="caution">
    <text evidence="2">The sequence shown here is derived from an EMBL/GenBank/DDBJ whole genome shotgun (WGS) entry which is preliminary data.</text>
</comment>
<protein>
    <recommendedName>
        <fullName evidence="1">Glycosyl hydrolase family 95 N-terminal domain-containing protein</fullName>
    </recommendedName>
</protein>
<accession>A0A5C6F9W2</accession>
<gene>
    <name evidence="2" type="ORF">Poly51_13120</name>
</gene>
<dbReference type="Pfam" id="PF14498">
    <property type="entry name" value="Glyco_hyd_65N_2"/>
    <property type="match status" value="1"/>
</dbReference>
<evidence type="ECO:0000259" key="1">
    <source>
        <dbReference type="Pfam" id="PF14498"/>
    </source>
</evidence>
<dbReference type="Gene3D" id="2.70.98.50">
    <property type="entry name" value="putative glycoside hydrolase family protein from bacillus halodurans"/>
    <property type="match status" value="1"/>
</dbReference>
<evidence type="ECO:0000313" key="3">
    <source>
        <dbReference type="Proteomes" id="UP000318288"/>
    </source>
</evidence>
<dbReference type="AlphaFoldDB" id="A0A5C6F9W2"/>
<dbReference type="Proteomes" id="UP000318288">
    <property type="component" value="Unassembled WGS sequence"/>
</dbReference>
<proteinExistence type="predicted"/>
<reference evidence="2 3" key="1">
    <citation type="submission" date="2019-02" db="EMBL/GenBank/DDBJ databases">
        <title>Deep-cultivation of Planctomycetes and their phenomic and genomic characterization uncovers novel biology.</title>
        <authorList>
            <person name="Wiegand S."/>
            <person name="Jogler M."/>
            <person name="Boedeker C."/>
            <person name="Pinto D."/>
            <person name="Vollmers J."/>
            <person name="Rivas-Marin E."/>
            <person name="Kohn T."/>
            <person name="Peeters S.H."/>
            <person name="Heuer A."/>
            <person name="Rast P."/>
            <person name="Oberbeckmann S."/>
            <person name="Bunk B."/>
            <person name="Jeske O."/>
            <person name="Meyerdierks A."/>
            <person name="Storesund J.E."/>
            <person name="Kallscheuer N."/>
            <person name="Luecker S."/>
            <person name="Lage O.M."/>
            <person name="Pohl T."/>
            <person name="Merkel B.J."/>
            <person name="Hornburger P."/>
            <person name="Mueller R.-W."/>
            <person name="Bruemmer F."/>
            <person name="Labrenz M."/>
            <person name="Spormann A.M."/>
            <person name="Op Den Camp H."/>
            <person name="Overmann J."/>
            <person name="Amann R."/>
            <person name="Jetten M.S.M."/>
            <person name="Mascher T."/>
            <person name="Medema M.H."/>
            <person name="Devos D.P."/>
            <person name="Kaster A.-K."/>
            <person name="Ovreas L."/>
            <person name="Rohde M."/>
            <person name="Galperin M.Y."/>
            <person name="Jogler C."/>
        </authorList>
    </citation>
    <scope>NUCLEOTIDE SEQUENCE [LARGE SCALE GENOMIC DNA]</scope>
    <source>
        <strain evidence="2 3">Poly51</strain>
    </source>
</reference>
<dbReference type="InterPro" id="IPR027414">
    <property type="entry name" value="GH95_N_dom"/>
</dbReference>
<dbReference type="EMBL" id="SJPW01000002">
    <property type="protein sequence ID" value="TWU58533.1"/>
    <property type="molecule type" value="Genomic_DNA"/>
</dbReference>